<evidence type="ECO:0000256" key="6">
    <source>
        <dbReference type="SAM" id="Phobius"/>
    </source>
</evidence>
<evidence type="ECO:0000313" key="7">
    <source>
        <dbReference type="EMBL" id="KAJ3052510.1"/>
    </source>
</evidence>
<evidence type="ECO:0000256" key="3">
    <source>
        <dbReference type="ARBA" id="ARBA00022692"/>
    </source>
</evidence>
<dbReference type="PANTHER" id="PTHR22779">
    <property type="entry name" value="SD17342P"/>
    <property type="match status" value="1"/>
</dbReference>
<keyword evidence="4 6" id="KW-1133">Transmembrane helix</keyword>
<feature type="transmembrane region" description="Helical" evidence="6">
    <location>
        <begin position="80"/>
        <end position="105"/>
    </location>
</feature>
<accession>A0AAD5X592</accession>
<dbReference type="Pfam" id="PF10190">
    <property type="entry name" value="Tmemb_170"/>
    <property type="match status" value="1"/>
</dbReference>
<dbReference type="GO" id="GO:0016020">
    <property type="term" value="C:membrane"/>
    <property type="evidence" value="ECO:0007669"/>
    <property type="project" value="UniProtKB-SubCell"/>
</dbReference>
<dbReference type="PANTHER" id="PTHR22779:SF6">
    <property type="entry name" value="SD17342P"/>
    <property type="match status" value="1"/>
</dbReference>
<sequence length="145" mass="15598">MSTNAVGSQSEPVAGYSAPAWPSLTHWVMGNDSDQQDNALWYKSDIAVFTFVWTLIFFAVVYSLAGLWAYRVFFRSKLGIVFFLGFVAIGLACGAASGAVVGVVIGSLYNAGYFGMATWIPLAWGLVQILIAIVSSYSEATMTTI</sequence>
<keyword evidence="3 6" id="KW-0812">Transmembrane</keyword>
<evidence type="ECO:0000256" key="1">
    <source>
        <dbReference type="ARBA" id="ARBA00004141"/>
    </source>
</evidence>
<dbReference type="Proteomes" id="UP001212841">
    <property type="component" value="Unassembled WGS sequence"/>
</dbReference>
<dbReference type="EMBL" id="JADGJD010000287">
    <property type="protein sequence ID" value="KAJ3052510.1"/>
    <property type="molecule type" value="Genomic_DNA"/>
</dbReference>
<name>A0AAD5X592_9FUNG</name>
<evidence type="ECO:0008006" key="9">
    <source>
        <dbReference type="Google" id="ProtNLM"/>
    </source>
</evidence>
<dbReference type="InterPro" id="IPR019334">
    <property type="entry name" value="TMEM170A/B/YPR153W-like"/>
</dbReference>
<protein>
    <recommendedName>
        <fullName evidence="9">Integral membrane protein</fullName>
    </recommendedName>
</protein>
<comment type="subcellular location">
    <subcellularLocation>
        <location evidence="1">Membrane</location>
        <topology evidence="1">Multi-pass membrane protein</topology>
    </subcellularLocation>
</comment>
<evidence type="ECO:0000256" key="5">
    <source>
        <dbReference type="ARBA" id="ARBA00023136"/>
    </source>
</evidence>
<comment type="similarity">
    <text evidence="2">Belongs to the TMEM170 family.</text>
</comment>
<evidence type="ECO:0000256" key="2">
    <source>
        <dbReference type="ARBA" id="ARBA00006325"/>
    </source>
</evidence>
<feature type="transmembrane region" description="Helical" evidence="6">
    <location>
        <begin position="46"/>
        <end position="68"/>
    </location>
</feature>
<keyword evidence="5 6" id="KW-0472">Membrane</keyword>
<proteinExistence type="inferred from homology"/>
<feature type="transmembrane region" description="Helical" evidence="6">
    <location>
        <begin position="111"/>
        <end position="134"/>
    </location>
</feature>
<organism evidence="7 8">
    <name type="scientific">Rhizophlyctis rosea</name>
    <dbReference type="NCBI Taxonomy" id="64517"/>
    <lineage>
        <taxon>Eukaryota</taxon>
        <taxon>Fungi</taxon>
        <taxon>Fungi incertae sedis</taxon>
        <taxon>Chytridiomycota</taxon>
        <taxon>Chytridiomycota incertae sedis</taxon>
        <taxon>Chytridiomycetes</taxon>
        <taxon>Rhizophlyctidales</taxon>
        <taxon>Rhizophlyctidaceae</taxon>
        <taxon>Rhizophlyctis</taxon>
    </lineage>
</organism>
<evidence type="ECO:0000313" key="8">
    <source>
        <dbReference type="Proteomes" id="UP001212841"/>
    </source>
</evidence>
<gene>
    <name evidence="7" type="ORF">HK097_006112</name>
</gene>
<keyword evidence="8" id="KW-1185">Reference proteome</keyword>
<dbReference type="AlphaFoldDB" id="A0AAD5X592"/>
<evidence type="ECO:0000256" key="4">
    <source>
        <dbReference type="ARBA" id="ARBA00022989"/>
    </source>
</evidence>
<reference evidence="7" key="1">
    <citation type="submission" date="2020-05" db="EMBL/GenBank/DDBJ databases">
        <title>Phylogenomic resolution of chytrid fungi.</title>
        <authorList>
            <person name="Stajich J.E."/>
            <person name="Amses K."/>
            <person name="Simmons R."/>
            <person name="Seto K."/>
            <person name="Myers J."/>
            <person name="Bonds A."/>
            <person name="Quandt C.A."/>
            <person name="Barry K."/>
            <person name="Liu P."/>
            <person name="Grigoriev I."/>
            <person name="Longcore J.E."/>
            <person name="James T.Y."/>
        </authorList>
    </citation>
    <scope>NUCLEOTIDE SEQUENCE</scope>
    <source>
        <strain evidence="7">JEL0318</strain>
    </source>
</reference>
<comment type="caution">
    <text evidence="7">The sequence shown here is derived from an EMBL/GenBank/DDBJ whole genome shotgun (WGS) entry which is preliminary data.</text>
</comment>